<keyword evidence="3" id="KW-0732">Signal</keyword>
<dbReference type="EMBL" id="PEBI01000001">
    <property type="protein sequence ID" value="PJM74034.1"/>
    <property type="molecule type" value="Genomic_DNA"/>
</dbReference>
<feature type="chain" id="PRO_5014605186" description="Cell surface protein" evidence="3">
    <location>
        <begin position="19"/>
        <end position="555"/>
    </location>
</feature>
<feature type="compositionally biased region" description="Low complexity" evidence="1">
    <location>
        <begin position="470"/>
        <end position="481"/>
    </location>
</feature>
<feature type="compositionally biased region" description="Low complexity" evidence="1">
    <location>
        <begin position="67"/>
        <end position="101"/>
    </location>
</feature>
<organism evidence="4 5">
    <name type="scientific">Bifidobacterium primatium</name>
    <dbReference type="NCBI Taxonomy" id="2045438"/>
    <lineage>
        <taxon>Bacteria</taxon>
        <taxon>Bacillati</taxon>
        <taxon>Actinomycetota</taxon>
        <taxon>Actinomycetes</taxon>
        <taxon>Bifidobacteriales</taxon>
        <taxon>Bifidobacteriaceae</taxon>
        <taxon>Bifidobacterium</taxon>
    </lineage>
</organism>
<dbReference type="AlphaFoldDB" id="A0A2M9HB44"/>
<evidence type="ECO:0000256" key="3">
    <source>
        <dbReference type="SAM" id="SignalP"/>
    </source>
</evidence>
<dbReference type="Proteomes" id="UP000229095">
    <property type="component" value="Unassembled WGS sequence"/>
</dbReference>
<feature type="region of interest" description="Disordered" evidence="1">
    <location>
        <begin position="446"/>
        <end position="497"/>
    </location>
</feature>
<evidence type="ECO:0008006" key="6">
    <source>
        <dbReference type="Google" id="ProtNLM"/>
    </source>
</evidence>
<feature type="signal peptide" evidence="3">
    <location>
        <begin position="1"/>
        <end position="18"/>
    </location>
</feature>
<accession>A0A2M9HB44</accession>
<evidence type="ECO:0000256" key="2">
    <source>
        <dbReference type="SAM" id="Phobius"/>
    </source>
</evidence>
<comment type="caution">
    <text evidence="4">The sequence shown here is derived from an EMBL/GenBank/DDBJ whole genome shotgun (WGS) entry which is preliminary data.</text>
</comment>
<keyword evidence="2" id="KW-0812">Transmembrane</keyword>
<reference evidence="4 5" key="1">
    <citation type="submission" date="2017-10" db="EMBL/GenBank/DDBJ databases">
        <title>Draft genome sequences of strains TRE 1, TRE 9, TRE H and TRI 7, isolated from tamarins, belonging to four potential novel Bifidobacterium species.</title>
        <authorList>
            <person name="Mattarelli P."/>
            <person name="Modesto M."/>
            <person name="Puglisi E."/>
            <person name="Morelli L."/>
            <person name="Spezio C."/>
            <person name="Bonetti A."/>
            <person name="Sandri C."/>
        </authorList>
    </citation>
    <scope>NUCLEOTIDE SEQUENCE [LARGE SCALE GENOMIC DNA]</scope>
    <source>
        <strain evidence="5">TRE1</strain>
    </source>
</reference>
<name>A0A2M9HB44_9BIFI</name>
<keyword evidence="5" id="KW-1185">Reference proteome</keyword>
<gene>
    <name evidence="4" type="ORF">CS006_02495</name>
</gene>
<evidence type="ECO:0000313" key="5">
    <source>
        <dbReference type="Proteomes" id="UP000229095"/>
    </source>
</evidence>
<feature type="transmembrane region" description="Helical" evidence="2">
    <location>
        <begin position="512"/>
        <end position="533"/>
    </location>
</feature>
<proteinExistence type="predicted"/>
<keyword evidence="2" id="KW-1133">Transmembrane helix</keyword>
<sequence>MAVATLGFVAVAPGTAFAADGTAGGAGNAAGATAGATIAASGDSSTVGKTNGGSDTTSGLGSGSAAGSGSSSADGRPSGGVSSDDAAAGSGSSNTSGSNADGDGGASREYSTEITFTVNGRHTTVTRTYTGSLDVTVPSDTELDVPEGYVIVGWKSSTGVTYSADLLGAKVSGEKTVTFTAVLAQQLPDLPSTSAQVHVRFVIPNVANAVVSTTVDRGSSYADAYAAVKSQIESRMPANLRITGWHALLHTYKADLSDAGAANVDTTFFAVSDLQATNTQIMFSVGNLFVLERVKTGSSLSEALAAKQGVINALVPAGYSITGWTDELTGKTYDANLSGGVAEGWNMHLVATLKSNGGNGNGGNGGSPSDVIHVTVTFIWKDAAGRTHQKQSTVLKGLWLLSSDIPSPQAPSGMMLDGWYSASGMRFNRFLPVREDATYTARWKKIPSIGGSSGNTPNGAGVSGTGAGSGLTSSGDGSAAANRTAAQQWLANSQGKTPVAEQNRTLATTGTAIAAVALASAALLLAGTCVSMLKASRGSEAGASGVAGASAGEAK</sequence>
<evidence type="ECO:0000256" key="1">
    <source>
        <dbReference type="SAM" id="MobiDB-lite"/>
    </source>
</evidence>
<evidence type="ECO:0000313" key="4">
    <source>
        <dbReference type="EMBL" id="PJM74034.1"/>
    </source>
</evidence>
<keyword evidence="2" id="KW-0472">Membrane</keyword>
<protein>
    <recommendedName>
        <fullName evidence="6">Cell surface protein</fullName>
    </recommendedName>
</protein>
<feature type="region of interest" description="Disordered" evidence="1">
    <location>
        <begin position="38"/>
        <end position="108"/>
    </location>
</feature>
<feature type="compositionally biased region" description="Polar residues" evidence="1">
    <location>
        <begin position="484"/>
        <end position="497"/>
    </location>
</feature>